<evidence type="ECO:0000313" key="3">
    <source>
        <dbReference type="Proteomes" id="UP000037800"/>
    </source>
</evidence>
<dbReference type="STRING" id="35818.HPU229336_06385"/>
<sequence length="73" mass="8389">MVKIIPTKHFLERCEERKLELTLIPQILNEIKNKPNIRTFEVTNGAMSIIAQYDKESSTCILVTGWAGNRSKK</sequence>
<dbReference type="EMBL" id="JNUR01000004">
    <property type="protein sequence ID" value="KPH51501.1"/>
    <property type="molecule type" value="Genomic_DNA"/>
</dbReference>
<evidence type="ECO:0000313" key="1">
    <source>
        <dbReference type="EMBL" id="KPH51501.1"/>
    </source>
</evidence>
<protein>
    <submittedName>
        <fullName evidence="2">Uncharacterized protein</fullName>
    </submittedName>
</protein>
<gene>
    <name evidence="2" type="ORF">HPU229334_01320</name>
    <name evidence="1" type="ORF">HPU229336_06385</name>
</gene>
<dbReference type="RefSeq" id="WP_005020513.1">
    <property type="nucleotide sequence ID" value="NZ_CABKNZ010000044.1"/>
</dbReference>
<dbReference type="PATRIC" id="fig|35818.10.peg.1297"/>
<reference evidence="3 4" key="1">
    <citation type="submission" date="2014-06" db="EMBL/GenBank/DDBJ databases">
        <title>Helicobacter pullorum isolates in fresh chicken meat - phenotypic and genotypic features.</title>
        <authorList>
            <person name="Borges V."/>
            <person name="Santos A."/>
            <person name="Correia C.B."/>
            <person name="Saraiva M."/>
            <person name="Menard A."/>
            <person name="Vieira L."/>
            <person name="Sampaio D.A."/>
            <person name="Gomes J.P."/>
            <person name="Oleastro M."/>
        </authorList>
    </citation>
    <scope>NUCLEOTIDE SEQUENCE [LARGE SCALE GENOMIC DNA]</scope>
    <source>
        <strain evidence="2 4">229334/12</strain>
        <strain evidence="1 3">229336/12</strain>
    </source>
</reference>
<comment type="caution">
    <text evidence="2">The sequence shown here is derived from an EMBL/GenBank/DDBJ whole genome shotgun (WGS) entry which is preliminary data.</text>
</comment>
<name>A0A0N0LR10_9HELI</name>
<evidence type="ECO:0000313" key="2">
    <source>
        <dbReference type="EMBL" id="KPH56395.1"/>
    </source>
</evidence>
<dbReference type="Proteomes" id="UP000037997">
    <property type="component" value="Unassembled WGS sequence"/>
</dbReference>
<dbReference type="AlphaFoldDB" id="A0A0N0LR10"/>
<accession>A0A0N0LR10</accession>
<dbReference type="EMBL" id="JNOC01000015">
    <property type="protein sequence ID" value="KPH56395.1"/>
    <property type="molecule type" value="Genomic_DNA"/>
</dbReference>
<dbReference type="Proteomes" id="UP000037800">
    <property type="component" value="Unassembled WGS sequence"/>
</dbReference>
<evidence type="ECO:0000313" key="4">
    <source>
        <dbReference type="Proteomes" id="UP000037997"/>
    </source>
</evidence>
<organism evidence="2 4">
    <name type="scientific">Helicobacter pullorum</name>
    <dbReference type="NCBI Taxonomy" id="35818"/>
    <lineage>
        <taxon>Bacteria</taxon>
        <taxon>Pseudomonadati</taxon>
        <taxon>Campylobacterota</taxon>
        <taxon>Epsilonproteobacteria</taxon>
        <taxon>Campylobacterales</taxon>
        <taxon>Helicobacteraceae</taxon>
        <taxon>Helicobacter</taxon>
    </lineage>
</organism>
<proteinExistence type="predicted"/>